<feature type="domain" description="Rhodanese" evidence="1">
    <location>
        <begin position="18"/>
        <end position="124"/>
    </location>
</feature>
<evidence type="ECO:0000259" key="1">
    <source>
        <dbReference type="PROSITE" id="PS50206"/>
    </source>
</evidence>
<dbReference type="InterPro" id="IPR036873">
    <property type="entry name" value="Rhodanese-like_dom_sf"/>
</dbReference>
<organism evidence="2 3">
    <name type="scientific">Gordonia iterans</name>
    <dbReference type="NCBI Taxonomy" id="1004901"/>
    <lineage>
        <taxon>Bacteria</taxon>
        <taxon>Bacillati</taxon>
        <taxon>Actinomycetota</taxon>
        <taxon>Actinomycetes</taxon>
        <taxon>Mycobacteriales</taxon>
        <taxon>Gordoniaceae</taxon>
        <taxon>Gordonia</taxon>
    </lineage>
</organism>
<dbReference type="PANTHER" id="PTHR47377">
    <property type="entry name" value="RHODANESE-LIKE DOMAIN-CONTAINING PROTEIN 4, CHLOROPLASTIC"/>
    <property type="match status" value="1"/>
</dbReference>
<evidence type="ECO:0000313" key="2">
    <source>
        <dbReference type="EMBL" id="AVL99511.1"/>
    </source>
</evidence>
<dbReference type="Proteomes" id="UP000239814">
    <property type="component" value="Chromosome"/>
</dbReference>
<keyword evidence="2" id="KW-0808">Transferase</keyword>
<protein>
    <submittedName>
        <fullName evidence="2">Sulfurtransferase</fullName>
    </submittedName>
</protein>
<dbReference type="PANTHER" id="PTHR47377:SF1">
    <property type="entry name" value="RHODANESE-LIKE DOMAIN-CONTAINING PROTEIN 4, CHLOROPLASTIC"/>
    <property type="match status" value="1"/>
</dbReference>
<evidence type="ECO:0000313" key="3">
    <source>
        <dbReference type="Proteomes" id="UP000239814"/>
    </source>
</evidence>
<keyword evidence="3" id="KW-1185">Reference proteome</keyword>
<proteinExistence type="predicted"/>
<dbReference type="OrthoDB" id="9815890at2"/>
<gene>
    <name evidence="2" type="ORF">C6V83_03630</name>
</gene>
<dbReference type="InterPro" id="IPR044240">
    <property type="entry name" value="STR4-like"/>
</dbReference>
<dbReference type="EMBL" id="CP027433">
    <property type="protein sequence ID" value="AVL99511.1"/>
    <property type="molecule type" value="Genomic_DNA"/>
</dbReference>
<accession>A0A2S0KCT6</accession>
<dbReference type="AlphaFoldDB" id="A0A2S0KCT6"/>
<dbReference type="Pfam" id="PF00581">
    <property type="entry name" value="Rhodanese"/>
    <property type="match status" value="1"/>
</dbReference>
<dbReference type="SMART" id="SM00450">
    <property type="entry name" value="RHOD"/>
    <property type="match status" value="1"/>
</dbReference>
<dbReference type="Gene3D" id="3.40.250.10">
    <property type="entry name" value="Rhodanese-like domain"/>
    <property type="match status" value="1"/>
</dbReference>
<sequence>MSYAGDLTPREAWAVLSEDPDAVLVDCRTSAEWNFVGVPEVSSLGKRTIYVEWLSFPGGDVNPTFVPQLRAAGIDDEAQVLFLCRSGQRSIAAAEAATAAGIAKAYNILDGFEGGLDAQGHRGSTGWRAEGLPWRQA</sequence>
<dbReference type="PROSITE" id="PS50206">
    <property type="entry name" value="RHODANESE_3"/>
    <property type="match status" value="1"/>
</dbReference>
<dbReference type="GO" id="GO:0016740">
    <property type="term" value="F:transferase activity"/>
    <property type="evidence" value="ECO:0007669"/>
    <property type="project" value="UniProtKB-KW"/>
</dbReference>
<dbReference type="InterPro" id="IPR001763">
    <property type="entry name" value="Rhodanese-like_dom"/>
</dbReference>
<dbReference type="KEGG" id="git:C6V83_03630"/>
<name>A0A2S0KCT6_9ACTN</name>
<reference evidence="2 3" key="1">
    <citation type="submission" date="2018-03" db="EMBL/GenBank/DDBJ databases">
        <title>Characteristics and genome of n-alkane degrading marine bacteria Gordonia iterans isolated from crude oil contaminated in Tae-an, South Korea.</title>
        <authorList>
            <person name="Lee S.-S."/>
            <person name="Kim H."/>
        </authorList>
    </citation>
    <scope>NUCLEOTIDE SEQUENCE [LARGE SCALE GENOMIC DNA]</scope>
    <source>
        <strain evidence="2 3">Co17</strain>
    </source>
</reference>
<dbReference type="RefSeq" id="WP_105941246.1">
    <property type="nucleotide sequence ID" value="NZ_CP027433.1"/>
</dbReference>
<dbReference type="SUPFAM" id="SSF52821">
    <property type="entry name" value="Rhodanese/Cell cycle control phosphatase"/>
    <property type="match status" value="1"/>
</dbReference>